<comment type="similarity">
    <text evidence="1">Belongs to the WXG100 family.</text>
</comment>
<dbReference type="InterPro" id="IPR036689">
    <property type="entry name" value="ESAT-6-like_sf"/>
</dbReference>
<keyword evidence="3" id="KW-1185">Reference proteome</keyword>
<protein>
    <recommendedName>
        <fullName evidence="1">ESAT-6-like protein</fullName>
    </recommendedName>
</protein>
<dbReference type="EMBL" id="JAGEMK010000004">
    <property type="protein sequence ID" value="MBO1752211.1"/>
    <property type="molecule type" value="Genomic_DNA"/>
</dbReference>
<evidence type="ECO:0000313" key="2">
    <source>
        <dbReference type="EMBL" id="MBO1752211.1"/>
    </source>
</evidence>
<accession>A0A939LPT9</accession>
<dbReference type="Gene3D" id="1.10.287.1060">
    <property type="entry name" value="ESAT-6-like"/>
    <property type="match status" value="1"/>
</dbReference>
<comment type="caution">
    <text evidence="2">The sequence shown here is derived from an EMBL/GenBank/DDBJ whole genome shotgun (WGS) entry which is preliminary data.</text>
</comment>
<dbReference type="AlphaFoldDB" id="A0A939LPT9"/>
<name>A0A939LPT9_9CELL</name>
<gene>
    <name evidence="2" type="ORF">J4G33_10400</name>
</gene>
<dbReference type="Pfam" id="PF06013">
    <property type="entry name" value="WXG100"/>
    <property type="match status" value="1"/>
</dbReference>
<evidence type="ECO:0000256" key="1">
    <source>
        <dbReference type="RuleBase" id="RU362001"/>
    </source>
</evidence>
<proteinExistence type="inferred from homology"/>
<dbReference type="RefSeq" id="WP_208055891.1">
    <property type="nucleotide sequence ID" value="NZ_JAGEMK010000004.1"/>
</dbReference>
<reference evidence="2" key="1">
    <citation type="submission" date="2021-03" db="EMBL/GenBank/DDBJ databases">
        <title>Actinotalea soli sp. nov., isolated from soil.</title>
        <authorList>
            <person name="Ping W."/>
            <person name="Zhang J."/>
        </authorList>
    </citation>
    <scope>NUCLEOTIDE SEQUENCE</scope>
    <source>
        <strain evidence="2">BY-33</strain>
    </source>
</reference>
<dbReference type="SUPFAM" id="SSF140453">
    <property type="entry name" value="EsxAB dimer-like"/>
    <property type="match status" value="1"/>
</dbReference>
<organism evidence="2 3">
    <name type="scientific">Actinotalea soli</name>
    <dbReference type="NCBI Taxonomy" id="2819234"/>
    <lineage>
        <taxon>Bacteria</taxon>
        <taxon>Bacillati</taxon>
        <taxon>Actinomycetota</taxon>
        <taxon>Actinomycetes</taxon>
        <taxon>Micrococcales</taxon>
        <taxon>Cellulomonadaceae</taxon>
        <taxon>Actinotalea</taxon>
    </lineage>
</organism>
<sequence length="96" mass="10262">MSRYEVDSTQVAEASAAAHRSMAVIRTEVGALMRYLTDLQGAWRGAAASAFGGSITTWAATERQVEASLDEIAVALGTAAQAYDEAEHQASRLFLR</sequence>
<dbReference type="Proteomes" id="UP000664209">
    <property type="component" value="Unassembled WGS sequence"/>
</dbReference>
<evidence type="ECO:0000313" key="3">
    <source>
        <dbReference type="Proteomes" id="UP000664209"/>
    </source>
</evidence>
<dbReference type="InterPro" id="IPR010310">
    <property type="entry name" value="T7SS_ESAT-6-like"/>
</dbReference>
<dbReference type="NCBIfam" id="TIGR03930">
    <property type="entry name" value="WXG100_ESAT6"/>
    <property type="match status" value="1"/>
</dbReference>